<reference evidence="1" key="1">
    <citation type="submission" date="2009-09" db="EMBL/GenBank/DDBJ databases">
        <authorList>
            <person name="Weinstock G."/>
            <person name="Sodergren E."/>
            <person name="Clifton S."/>
            <person name="Fulton L."/>
            <person name="Fulton B."/>
            <person name="Courtney L."/>
            <person name="Fronick C."/>
            <person name="Harrison M."/>
            <person name="Strong C."/>
            <person name="Farmer C."/>
            <person name="Delahaunty K."/>
            <person name="Markovic C."/>
            <person name="Hall O."/>
            <person name="Minx P."/>
            <person name="Tomlinson C."/>
            <person name="Mitreva M."/>
            <person name="Nelson J."/>
            <person name="Hou S."/>
            <person name="Wollam A."/>
            <person name="Pepin K.H."/>
            <person name="Johnson M."/>
            <person name="Bhonagiri V."/>
            <person name="Nash W.E."/>
            <person name="Warren W."/>
            <person name="Chinwalla A."/>
            <person name="Mardis E.R."/>
            <person name="Wilson R.K."/>
        </authorList>
    </citation>
    <scope>NUCLEOTIDE SEQUENCE [LARGE SCALE GENOMIC DNA]</scope>
    <source>
        <strain evidence="1">DSM 15470</strain>
    </source>
</reference>
<sequence>MVIKSKSSISLTENFNNDVLTKYTHKKELTQETEKTWQGYIL</sequence>
<evidence type="ECO:0000313" key="2">
    <source>
        <dbReference type="Proteomes" id="UP000004736"/>
    </source>
</evidence>
<dbReference type="AlphaFoldDB" id="C9LRA2"/>
<dbReference type="Proteomes" id="UP000004736">
    <property type="component" value="Unassembled WGS sequence"/>
</dbReference>
<name>C9LRA2_9FIRM</name>
<organism evidence="1 2">
    <name type="scientific">Dialister invisus DSM 15470</name>
    <dbReference type="NCBI Taxonomy" id="592028"/>
    <lineage>
        <taxon>Bacteria</taxon>
        <taxon>Bacillati</taxon>
        <taxon>Bacillota</taxon>
        <taxon>Negativicutes</taxon>
        <taxon>Veillonellales</taxon>
        <taxon>Veillonellaceae</taxon>
        <taxon>Dialister</taxon>
    </lineage>
</organism>
<dbReference type="EMBL" id="ACIM02000001">
    <property type="protein sequence ID" value="EEW96432.1"/>
    <property type="molecule type" value="Genomic_DNA"/>
</dbReference>
<dbReference type="HOGENOM" id="CLU_3250590_0_0_9"/>
<proteinExistence type="predicted"/>
<keyword evidence="2" id="KW-1185">Reference proteome</keyword>
<accession>C9LRA2</accession>
<protein>
    <submittedName>
        <fullName evidence="1">Uncharacterized protein</fullName>
    </submittedName>
</protein>
<comment type="caution">
    <text evidence="1">The sequence shown here is derived from an EMBL/GenBank/DDBJ whole genome shotgun (WGS) entry which is preliminary data.</text>
</comment>
<evidence type="ECO:0000313" key="1">
    <source>
        <dbReference type="EMBL" id="EEW96432.1"/>
    </source>
</evidence>
<gene>
    <name evidence="1" type="ORF">GCWU000321_00377</name>
</gene>
<dbReference type="STRING" id="592028.GCWU000321_00377"/>